<feature type="non-terminal residue" evidence="2">
    <location>
        <position position="1"/>
    </location>
</feature>
<name>A0A9D3VV12_9ROSI</name>
<accession>A0A9D3VV12</accession>
<dbReference type="AlphaFoldDB" id="A0A9D3VV12"/>
<evidence type="ECO:0000313" key="2">
    <source>
        <dbReference type="EMBL" id="KAH1097228.1"/>
    </source>
</evidence>
<evidence type="ECO:0000256" key="1">
    <source>
        <dbReference type="SAM" id="MobiDB-lite"/>
    </source>
</evidence>
<reference evidence="2 3" key="1">
    <citation type="journal article" date="2021" name="Plant Biotechnol. J.">
        <title>Multi-omics assisted identification of the key and species-specific regulatory components of drought-tolerant mechanisms in Gossypium stocksii.</title>
        <authorList>
            <person name="Yu D."/>
            <person name="Ke L."/>
            <person name="Zhang D."/>
            <person name="Wu Y."/>
            <person name="Sun Y."/>
            <person name="Mei J."/>
            <person name="Sun J."/>
            <person name="Sun Y."/>
        </authorList>
    </citation>
    <scope>NUCLEOTIDE SEQUENCE [LARGE SCALE GENOMIC DNA]</scope>
    <source>
        <strain evidence="3">cv. E1</strain>
        <tissue evidence="2">Leaf</tissue>
    </source>
</reference>
<gene>
    <name evidence="2" type="ORF">J1N35_014149</name>
</gene>
<feature type="compositionally biased region" description="Low complexity" evidence="1">
    <location>
        <begin position="1"/>
        <end position="14"/>
    </location>
</feature>
<protein>
    <submittedName>
        <fullName evidence="2">Uncharacterized protein</fullName>
    </submittedName>
</protein>
<comment type="caution">
    <text evidence="2">The sequence shown here is derived from an EMBL/GenBank/DDBJ whole genome shotgun (WGS) entry which is preliminary data.</text>
</comment>
<dbReference type="EMBL" id="JAIQCV010000005">
    <property type="protein sequence ID" value="KAH1097228.1"/>
    <property type="molecule type" value="Genomic_DNA"/>
</dbReference>
<feature type="region of interest" description="Disordered" evidence="1">
    <location>
        <begin position="1"/>
        <end position="22"/>
    </location>
</feature>
<keyword evidence="3" id="KW-1185">Reference proteome</keyword>
<dbReference type="OrthoDB" id="10474938at2759"/>
<organism evidence="2 3">
    <name type="scientific">Gossypium stocksii</name>
    <dbReference type="NCBI Taxonomy" id="47602"/>
    <lineage>
        <taxon>Eukaryota</taxon>
        <taxon>Viridiplantae</taxon>
        <taxon>Streptophyta</taxon>
        <taxon>Embryophyta</taxon>
        <taxon>Tracheophyta</taxon>
        <taxon>Spermatophyta</taxon>
        <taxon>Magnoliopsida</taxon>
        <taxon>eudicotyledons</taxon>
        <taxon>Gunneridae</taxon>
        <taxon>Pentapetalae</taxon>
        <taxon>rosids</taxon>
        <taxon>malvids</taxon>
        <taxon>Malvales</taxon>
        <taxon>Malvaceae</taxon>
        <taxon>Malvoideae</taxon>
        <taxon>Gossypium</taxon>
    </lineage>
</organism>
<evidence type="ECO:0000313" key="3">
    <source>
        <dbReference type="Proteomes" id="UP000828251"/>
    </source>
</evidence>
<sequence length="107" mass="11441">PLSSTPLPTPLTSPAWCGPTPNSTSQPVHPACARASSNSKPLCVALSHTIANRYTIATVMTTIGCLWQPSHTIDRYRSHISGLFRAQSSPSKRCRLPSSAIGSNRDL</sequence>
<dbReference type="Proteomes" id="UP000828251">
    <property type="component" value="Unassembled WGS sequence"/>
</dbReference>
<proteinExistence type="predicted"/>